<dbReference type="EC" id="3.1.4.46" evidence="1"/>
<protein>
    <recommendedName>
        <fullName evidence="1">glycerophosphodiester phosphodiesterase</fullName>
        <ecNumber evidence="1">3.1.4.46</ecNumber>
    </recommendedName>
</protein>
<comment type="caution">
    <text evidence="9">The sequence shown here is derived from an EMBL/GenBank/DDBJ whole genome shotgun (WGS) entry which is preliminary data.</text>
</comment>
<dbReference type="GO" id="GO:0006629">
    <property type="term" value="P:lipid metabolic process"/>
    <property type="evidence" value="ECO:0007669"/>
    <property type="project" value="InterPro"/>
</dbReference>
<keyword evidence="10" id="KW-1185">Reference proteome</keyword>
<evidence type="ECO:0000256" key="5">
    <source>
        <dbReference type="ARBA" id="ARBA00023180"/>
    </source>
</evidence>
<keyword evidence="5" id="KW-0325">Glycoprotein</keyword>
<dbReference type="STRING" id="35608.A0A2U1Q1Z9"/>
<reference evidence="9 10" key="1">
    <citation type="journal article" date="2018" name="Mol. Plant">
        <title>The genome of Artemisia annua provides insight into the evolution of Asteraceae family and artemisinin biosynthesis.</title>
        <authorList>
            <person name="Shen Q."/>
            <person name="Zhang L."/>
            <person name="Liao Z."/>
            <person name="Wang S."/>
            <person name="Yan T."/>
            <person name="Shi P."/>
            <person name="Liu M."/>
            <person name="Fu X."/>
            <person name="Pan Q."/>
            <person name="Wang Y."/>
            <person name="Lv Z."/>
            <person name="Lu X."/>
            <person name="Zhang F."/>
            <person name="Jiang W."/>
            <person name="Ma Y."/>
            <person name="Chen M."/>
            <person name="Hao X."/>
            <person name="Li L."/>
            <person name="Tang Y."/>
            <person name="Lv G."/>
            <person name="Zhou Y."/>
            <person name="Sun X."/>
            <person name="Brodelius P.E."/>
            <person name="Rose J.K.C."/>
            <person name="Tang K."/>
        </authorList>
    </citation>
    <scope>NUCLEOTIDE SEQUENCE [LARGE SCALE GENOMIC DNA]</scope>
    <source>
        <strain evidence="10">cv. Huhao1</strain>
        <tissue evidence="9">Leaf</tissue>
    </source>
</reference>
<dbReference type="GO" id="GO:0008889">
    <property type="term" value="F:glycerophosphodiester phosphodiesterase activity"/>
    <property type="evidence" value="ECO:0007669"/>
    <property type="project" value="UniProtKB-EC"/>
</dbReference>
<dbReference type="PROSITE" id="PS51704">
    <property type="entry name" value="GP_PDE"/>
    <property type="match status" value="2"/>
</dbReference>
<evidence type="ECO:0000313" key="9">
    <source>
        <dbReference type="EMBL" id="PWA92044.1"/>
    </source>
</evidence>
<dbReference type="EMBL" id="PKPP01000495">
    <property type="protein sequence ID" value="PWA92044.1"/>
    <property type="molecule type" value="Genomic_DNA"/>
</dbReference>
<dbReference type="Gene3D" id="3.20.20.190">
    <property type="entry name" value="Phosphatidylinositol (PI) phosphodiesterase"/>
    <property type="match status" value="2"/>
</dbReference>
<dbReference type="PANTHER" id="PTHR43620">
    <property type="entry name" value="GLYCEROPHOSPHORYL DIESTER PHOSPHODIESTERASE"/>
    <property type="match status" value="1"/>
</dbReference>
<proteinExistence type="predicted"/>
<organism evidence="9 10">
    <name type="scientific">Artemisia annua</name>
    <name type="common">Sweet wormwood</name>
    <dbReference type="NCBI Taxonomy" id="35608"/>
    <lineage>
        <taxon>Eukaryota</taxon>
        <taxon>Viridiplantae</taxon>
        <taxon>Streptophyta</taxon>
        <taxon>Embryophyta</taxon>
        <taxon>Tracheophyta</taxon>
        <taxon>Spermatophyta</taxon>
        <taxon>Magnoliopsida</taxon>
        <taxon>eudicotyledons</taxon>
        <taxon>Gunneridae</taxon>
        <taxon>Pentapetalae</taxon>
        <taxon>asterids</taxon>
        <taxon>campanulids</taxon>
        <taxon>Asterales</taxon>
        <taxon>Asteraceae</taxon>
        <taxon>Asteroideae</taxon>
        <taxon>Anthemideae</taxon>
        <taxon>Artemisiinae</taxon>
        <taxon>Artemisia</taxon>
    </lineage>
</organism>
<evidence type="ECO:0000313" key="10">
    <source>
        <dbReference type="Proteomes" id="UP000245207"/>
    </source>
</evidence>
<dbReference type="PANTHER" id="PTHR43620:SF19">
    <property type="entry name" value="GLYCEROPHOSPHODIESTER PHOSPHODIESTERASE"/>
    <property type="match status" value="1"/>
</dbReference>
<dbReference type="InterPro" id="IPR030395">
    <property type="entry name" value="GP_PDE_dom"/>
</dbReference>
<evidence type="ECO:0000256" key="2">
    <source>
        <dbReference type="ARBA" id="ARBA00022729"/>
    </source>
</evidence>
<feature type="domain" description="GP-PDE" evidence="8">
    <location>
        <begin position="172"/>
        <end position="446"/>
    </location>
</feature>
<dbReference type="AlphaFoldDB" id="A0A2U1Q1Z9"/>
<dbReference type="InterPro" id="IPR017946">
    <property type="entry name" value="PLC-like_Pdiesterase_TIM-brl"/>
</dbReference>
<evidence type="ECO:0000256" key="7">
    <source>
        <dbReference type="SAM" id="MobiDB-lite"/>
    </source>
</evidence>
<dbReference type="FunFam" id="3.20.20.190:FF:000011">
    <property type="entry name" value="Glycerophosphodiester phosphodiesterase GDPDL3"/>
    <property type="match status" value="1"/>
</dbReference>
<dbReference type="SUPFAM" id="SSF51695">
    <property type="entry name" value="PLC-like phosphodiesterases"/>
    <property type="match status" value="2"/>
</dbReference>
<evidence type="ECO:0000259" key="8">
    <source>
        <dbReference type="PROSITE" id="PS51704"/>
    </source>
</evidence>
<feature type="domain" description="GP-PDE" evidence="8">
    <location>
        <begin position="1"/>
        <end position="156"/>
    </location>
</feature>
<evidence type="ECO:0000256" key="6">
    <source>
        <dbReference type="ARBA" id="ARBA00047512"/>
    </source>
</evidence>
<evidence type="ECO:0000256" key="1">
    <source>
        <dbReference type="ARBA" id="ARBA00012247"/>
    </source>
</evidence>
<keyword evidence="3" id="KW-0319">Glycerol metabolism</keyword>
<dbReference type="OrthoDB" id="1058301at2759"/>
<feature type="region of interest" description="Disordered" evidence="7">
    <location>
        <begin position="485"/>
        <end position="520"/>
    </location>
</feature>
<feature type="compositionally biased region" description="Pro residues" evidence="7">
    <location>
        <begin position="498"/>
        <end position="508"/>
    </location>
</feature>
<evidence type="ECO:0000256" key="4">
    <source>
        <dbReference type="ARBA" id="ARBA00022801"/>
    </source>
</evidence>
<evidence type="ECO:0000256" key="3">
    <source>
        <dbReference type="ARBA" id="ARBA00022798"/>
    </source>
</evidence>
<keyword evidence="4" id="KW-0378">Hydrolase</keyword>
<gene>
    <name evidence="9" type="ORF">CTI12_AA083860</name>
</gene>
<keyword evidence="2" id="KW-0732">Signal</keyword>
<dbReference type="GO" id="GO:0006071">
    <property type="term" value="P:glycerol metabolic process"/>
    <property type="evidence" value="ECO:0007669"/>
    <property type="project" value="UniProtKB-KW"/>
</dbReference>
<feature type="compositionally biased region" description="Low complexity" evidence="7">
    <location>
        <begin position="509"/>
        <end position="520"/>
    </location>
</feature>
<name>A0A2U1Q1Z9_ARTAN</name>
<dbReference type="Proteomes" id="UP000245207">
    <property type="component" value="Unassembled WGS sequence"/>
</dbReference>
<dbReference type="Pfam" id="PF03009">
    <property type="entry name" value="GDPD"/>
    <property type="match status" value="1"/>
</dbReference>
<comment type="catalytic activity">
    <reaction evidence="6">
        <text>a sn-glycero-3-phosphodiester + H2O = an alcohol + sn-glycerol 3-phosphate + H(+)</text>
        <dbReference type="Rhea" id="RHEA:12969"/>
        <dbReference type="ChEBI" id="CHEBI:15377"/>
        <dbReference type="ChEBI" id="CHEBI:15378"/>
        <dbReference type="ChEBI" id="CHEBI:30879"/>
        <dbReference type="ChEBI" id="CHEBI:57597"/>
        <dbReference type="ChEBI" id="CHEBI:83408"/>
        <dbReference type="EC" id="3.1.4.46"/>
    </reaction>
</comment>
<sequence>MRIFVISTSKKIVVNYISSLEVNFLKSIATRFKGSPTKLVFRFLGQDETEPSTNQTYGSLLANLKLIKTFPSRILVPKSYIWPVCPDFYLQPSTSLVLDAHKEGLEIFASDFVNDAPLPYNYSFDPASEYLSYGDNGKFSVDGVLSDNPITPSAAFDCLANLGKNQSRQAKPLIITSEGASGDYPGCTDLAYRKAVSDGADIIDCPVQMTSDRVPICLGSMNLLDRTNIAESGFTNLTSSIPELQKGSGIYTFSLTWSQIQSVRPAIFNKFKNSSLSRNPKAENDGKLMTLSDFLTFASNATSISGVLINIKNAPYLAANQGLSVVDAVMDVLNKSTYINQRSKKILIQSSDGGVLKIFKSKSSRHELVFEVDENIRDATNSTISEISKMANSVVVGKESVFPKNGGFLTGQTDVVDKLQAFKLLVYGANVDGVVTDYPATAARYRSNKCLGLPAKETPLYMTPAQAGQLQQFMTLQLMPPAEAPNPILTEEGISDAPIPPAIKPSPPSSGNSTSPSGQPPKARVGILLSSFAIVLHLIFMEQHLVFVVLQSQTVASIQCHW</sequence>
<accession>A0A2U1Q1Z9</accession>